<feature type="region of interest" description="Disordered" evidence="1">
    <location>
        <begin position="98"/>
        <end position="136"/>
    </location>
</feature>
<reference evidence="3" key="1">
    <citation type="submission" date="2023-08" db="EMBL/GenBank/DDBJ databases">
        <authorList>
            <person name="Chen Y."/>
            <person name="Shah S."/>
            <person name="Dougan E. K."/>
            <person name="Thang M."/>
            <person name="Chan C."/>
        </authorList>
    </citation>
    <scope>NUCLEOTIDE SEQUENCE</scope>
</reference>
<feature type="compositionally biased region" description="Basic and acidic residues" evidence="1">
    <location>
        <begin position="27"/>
        <end position="37"/>
    </location>
</feature>
<keyword evidence="4" id="KW-1185">Reference proteome</keyword>
<evidence type="ECO:0000256" key="1">
    <source>
        <dbReference type="SAM" id="MobiDB-lite"/>
    </source>
</evidence>
<dbReference type="Proteomes" id="UP001178507">
    <property type="component" value="Unassembled WGS sequence"/>
</dbReference>
<dbReference type="EMBL" id="CAUJNA010003222">
    <property type="protein sequence ID" value="CAJ1396211.1"/>
    <property type="molecule type" value="Genomic_DNA"/>
</dbReference>
<comment type="caution">
    <text evidence="3">The sequence shown here is derived from an EMBL/GenBank/DDBJ whole genome shotgun (WGS) entry which is preliminary data.</text>
</comment>
<feature type="compositionally biased region" description="Acidic residues" evidence="1">
    <location>
        <begin position="38"/>
        <end position="63"/>
    </location>
</feature>
<evidence type="ECO:0000313" key="3">
    <source>
        <dbReference type="EMBL" id="CAJ1396211.1"/>
    </source>
</evidence>
<evidence type="ECO:0000256" key="2">
    <source>
        <dbReference type="SAM" id="Phobius"/>
    </source>
</evidence>
<organism evidence="3 4">
    <name type="scientific">Effrenium voratum</name>
    <dbReference type="NCBI Taxonomy" id="2562239"/>
    <lineage>
        <taxon>Eukaryota</taxon>
        <taxon>Sar</taxon>
        <taxon>Alveolata</taxon>
        <taxon>Dinophyceae</taxon>
        <taxon>Suessiales</taxon>
        <taxon>Symbiodiniaceae</taxon>
        <taxon>Effrenium</taxon>
    </lineage>
</organism>
<keyword evidence="2" id="KW-0812">Transmembrane</keyword>
<name>A0AA36J0E8_9DINO</name>
<feature type="transmembrane region" description="Helical" evidence="2">
    <location>
        <begin position="71"/>
        <end position="90"/>
    </location>
</feature>
<evidence type="ECO:0000313" key="4">
    <source>
        <dbReference type="Proteomes" id="UP001178507"/>
    </source>
</evidence>
<keyword evidence="2" id="KW-0472">Membrane</keyword>
<protein>
    <submittedName>
        <fullName evidence="3">Uncharacterized protein</fullName>
    </submittedName>
</protein>
<feature type="region of interest" description="Disordered" evidence="1">
    <location>
        <begin position="27"/>
        <end position="64"/>
    </location>
</feature>
<gene>
    <name evidence="3" type="ORF">EVOR1521_LOCUS20482</name>
</gene>
<sequence>MSFALDEAGDQAAGAAQKELDAIKDKMTNSLEAGKDDGEADAAVEAVKEEEDTGDPPDVDDELPGPFYTQAWFLALSLFSLAGVTSFVVWQAAQLNKDAKPPEDELDQYAHDPRAPVAPAKGKGKGKGKGAEAAAS</sequence>
<dbReference type="AlphaFoldDB" id="A0AA36J0E8"/>
<keyword evidence="2" id="KW-1133">Transmembrane helix</keyword>
<proteinExistence type="predicted"/>
<accession>A0AA36J0E8</accession>
<feature type="compositionally biased region" description="Basic and acidic residues" evidence="1">
    <location>
        <begin position="98"/>
        <end position="114"/>
    </location>
</feature>